<dbReference type="SUPFAM" id="SSF50022">
    <property type="entry name" value="ISP domain"/>
    <property type="match status" value="1"/>
</dbReference>
<evidence type="ECO:0000256" key="3">
    <source>
        <dbReference type="ARBA" id="ARBA00023004"/>
    </source>
</evidence>
<dbReference type="PANTHER" id="PTHR40261">
    <property type="match status" value="1"/>
</dbReference>
<comment type="caution">
    <text evidence="6">The sequence shown here is derived from an EMBL/GenBank/DDBJ whole genome shotgun (WGS) entry which is preliminary data.</text>
</comment>
<keyword evidence="3" id="KW-0408">Iron</keyword>
<sequence length="121" mass="13171">MSPLHYLCRQDAIGEGEAKGFAPVGDFRRKIIVLRRGGALHAWLDSCPHYSTGTPMAWKTDAYLNGEKTHLACHSHGALFDMETGDCVLGPCLGQRLTRVDIAVSEEGDVFVAAAAQEEKQ</sequence>
<dbReference type="RefSeq" id="WP_075614207.1">
    <property type="nucleotide sequence ID" value="NZ_JACIED010000003.1"/>
</dbReference>
<evidence type="ECO:0000256" key="2">
    <source>
        <dbReference type="ARBA" id="ARBA00022723"/>
    </source>
</evidence>
<dbReference type="STRING" id="887144.BJF91_13470"/>
<dbReference type="InterPro" id="IPR036922">
    <property type="entry name" value="Rieske_2Fe-2S_sf"/>
</dbReference>
<name>A0A1Q9A6W7_9HYPH</name>
<reference evidence="6 7" key="1">
    <citation type="submission" date="2016-09" db="EMBL/GenBank/DDBJ databases">
        <title>Rhizobium oryziradicis sp. nov., isolated from the root of rice.</title>
        <authorList>
            <person name="Zhao J."/>
            <person name="Zhang X."/>
        </authorList>
    </citation>
    <scope>NUCLEOTIDE SEQUENCE [LARGE SCALE GENOMIC DNA]</scope>
    <source>
        <strain evidence="6 7">14971</strain>
    </source>
</reference>
<keyword evidence="2" id="KW-0479">Metal-binding</keyword>
<evidence type="ECO:0000259" key="5">
    <source>
        <dbReference type="PROSITE" id="PS51296"/>
    </source>
</evidence>
<organism evidence="6 7">
    <name type="scientific">Allorhizobium taibaishanense</name>
    <dbReference type="NCBI Taxonomy" id="887144"/>
    <lineage>
        <taxon>Bacteria</taxon>
        <taxon>Pseudomonadati</taxon>
        <taxon>Pseudomonadota</taxon>
        <taxon>Alphaproteobacteria</taxon>
        <taxon>Hyphomicrobiales</taxon>
        <taxon>Rhizobiaceae</taxon>
        <taxon>Rhizobium/Agrobacterium group</taxon>
        <taxon>Allorhizobium</taxon>
    </lineage>
</organism>
<dbReference type="GO" id="GO:0051537">
    <property type="term" value="F:2 iron, 2 sulfur cluster binding"/>
    <property type="evidence" value="ECO:0007669"/>
    <property type="project" value="UniProtKB-KW"/>
</dbReference>
<feature type="domain" description="Rieske" evidence="5">
    <location>
        <begin position="5"/>
        <end position="112"/>
    </location>
</feature>
<dbReference type="Proteomes" id="UP000185598">
    <property type="component" value="Unassembled WGS sequence"/>
</dbReference>
<dbReference type="GO" id="GO:0046872">
    <property type="term" value="F:metal ion binding"/>
    <property type="evidence" value="ECO:0007669"/>
    <property type="project" value="UniProtKB-KW"/>
</dbReference>
<dbReference type="Gene3D" id="2.102.10.10">
    <property type="entry name" value="Rieske [2Fe-2S] iron-sulphur domain"/>
    <property type="match status" value="1"/>
</dbReference>
<keyword evidence="7" id="KW-1185">Reference proteome</keyword>
<keyword evidence="1" id="KW-0001">2Fe-2S</keyword>
<dbReference type="EMBL" id="MKIN01000021">
    <property type="protein sequence ID" value="OLP50315.1"/>
    <property type="molecule type" value="Genomic_DNA"/>
</dbReference>
<evidence type="ECO:0000256" key="1">
    <source>
        <dbReference type="ARBA" id="ARBA00022714"/>
    </source>
</evidence>
<evidence type="ECO:0000313" key="7">
    <source>
        <dbReference type="Proteomes" id="UP000185598"/>
    </source>
</evidence>
<evidence type="ECO:0000313" key="6">
    <source>
        <dbReference type="EMBL" id="OLP50315.1"/>
    </source>
</evidence>
<dbReference type="OrthoDB" id="9794175at2"/>
<dbReference type="PROSITE" id="PS51296">
    <property type="entry name" value="RIESKE"/>
    <property type="match status" value="1"/>
</dbReference>
<evidence type="ECO:0000256" key="4">
    <source>
        <dbReference type="ARBA" id="ARBA00023014"/>
    </source>
</evidence>
<proteinExistence type="predicted"/>
<keyword evidence="4" id="KW-0411">Iron-sulfur</keyword>
<dbReference type="CDD" id="cd03467">
    <property type="entry name" value="Rieske"/>
    <property type="match status" value="1"/>
</dbReference>
<dbReference type="InterPro" id="IPR017941">
    <property type="entry name" value="Rieske_2Fe-2S"/>
</dbReference>
<dbReference type="AlphaFoldDB" id="A0A1Q9A6W7"/>
<dbReference type="PANTHER" id="PTHR40261:SF1">
    <property type="entry name" value="RIESKE DOMAIN-CONTAINING PROTEIN"/>
    <property type="match status" value="1"/>
</dbReference>
<accession>A0A1Q9A6W7</accession>
<gene>
    <name evidence="6" type="ORF">BJF91_13470</name>
</gene>
<protein>
    <submittedName>
        <fullName evidence="6">(2Fe-2S)-binding protein</fullName>
    </submittedName>
</protein>
<dbReference type="Pfam" id="PF00355">
    <property type="entry name" value="Rieske"/>
    <property type="match status" value="1"/>
</dbReference>